<dbReference type="InterPro" id="IPR051455">
    <property type="entry name" value="Bact_solute-bind_prot3"/>
</dbReference>
<dbReference type="GO" id="GO:0030288">
    <property type="term" value="C:outer membrane-bounded periplasmic space"/>
    <property type="evidence" value="ECO:0007669"/>
    <property type="project" value="TreeGrafter"/>
</dbReference>
<dbReference type="Gene3D" id="3.40.190.10">
    <property type="entry name" value="Periplasmic binding protein-like II"/>
    <property type="match status" value="2"/>
</dbReference>
<reference evidence="6 7" key="1">
    <citation type="submission" date="2019-06" db="EMBL/GenBank/DDBJ databases">
        <authorList>
            <person name="Li M."/>
        </authorList>
    </citation>
    <scope>NUCLEOTIDE SEQUENCE [LARGE SCALE GENOMIC DNA]</scope>
    <source>
        <strain evidence="6 7">BGMRC6574</strain>
    </source>
</reference>
<evidence type="ECO:0000313" key="7">
    <source>
        <dbReference type="Proteomes" id="UP000320314"/>
    </source>
</evidence>
<accession>A0A506TXS4</accession>
<dbReference type="GO" id="GO:0006865">
    <property type="term" value="P:amino acid transport"/>
    <property type="evidence" value="ECO:0007669"/>
    <property type="project" value="TreeGrafter"/>
</dbReference>
<dbReference type="RefSeq" id="WP_141168230.1">
    <property type="nucleotide sequence ID" value="NZ_VHLH01000040.1"/>
</dbReference>
<comment type="caution">
    <text evidence="6">The sequence shown here is derived from an EMBL/GenBank/DDBJ whole genome shotgun (WGS) entry which is preliminary data.</text>
</comment>
<feature type="chain" id="PRO_5021447127" evidence="4">
    <location>
        <begin position="27"/>
        <end position="309"/>
    </location>
</feature>
<dbReference type="PANTHER" id="PTHR30085:SF6">
    <property type="entry name" value="ABC TRANSPORTER GLUTAMINE-BINDING PROTEIN GLNH"/>
    <property type="match status" value="1"/>
</dbReference>
<dbReference type="GO" id="GO:0005576">
    <property type="term" value="C:extracellular region"/>
    <property type="evidence" value="ECO:0007669"/>
    <property type="project" value="TreeGrafter"/>
</dbReference>
<keyword evidence="2" id="KW-0813">Transport</keyword>
<dbReference type="OrthoDB" id="7248418at2"/>
<keyword evidence="3 4" id="KW-0732">Signal</keyword>
<evidence type="ECO:0000256" key="4">
    <source>
        <dbReference type="SAM" id="SignalP"/>
    </source>
</evidence>
<evidence type="ECO:0000256" key="2">
    <source>
        <dbReference type="ARBA" id="ARBA00022448"/>
    </source>
</evidence>
<organism evidence="6 7">
    <name type="scientific">Pararhizobium mangrovi</name>
    <dbReference type="NCBI Taxonomy" id="2590452"/>
    <lineage>
        <taxon>Bacteria</taxon>
        <taxon>Pseudomonadati</taxon>
        <taxon>Pseudomonadota</taxon>
        <taxon>Alphaproteobacteria</taxon>
        <taxon>Hyphomicrobiales</taxon>
        <taxon>Rhizobiaceae</taxon>
        <taxon>Rhizobium/Agrobacterium group</taxon>
        <taxon>Pararhizobium</taxon>
    </lineage>
</organism>
<comment type="similarity">
    <text evidence="1">Belongs to the bacterial solute-binding protein 3 family.</text>
</comment>
<dbReference type="Proteomes" id="UP000320314">
    <property type="component" value="Unassembled WGS sequence"/>
</dbReference>
<dbReference type="AlphaFoldDB" id="A0A506TXS4"/>
<dbReference type="SUPFAM" id="SSF53850">
    <property type="entry name" value="Periplasmic binding protein-like II"/>
    <property type="match status" value="1"/>
</dbReference>
<sequence length="309" mass="33405">MTRSRHLKTAFLAGLVAATASSSVLAASSPFGDSSKWRDELLKEAPVANPADIPKNSTLWDAHQAGTLTYGGSKTQKLFSLQNPITGQLEGFDATMALLLAKYLTGKPSVNEKIVTSETREALLNNKTVQAVFYTYSITPERDKKVDFAGPYLVAGQSIAVRTDTNDIHDLADLKKRHVCVTKGGTAYLTMTKRVPSASLITLESSSECEQALRDGRVDAEVQDRPVLLGQVAKGGIKVVGKTITYEPYGIGLPNSSPQSVKFVNNWLKLIIKDGIWQKAIDHTLGQVEKAKIAPPVPGKNMMPKLGLN</sequence>
<evidence type="ECO:0000313" key="6">
    <source>
        <dbReference type="EMBL" id="TPW25988.1"/>
    </source>
</evidence>
<gene>
    <name evidence="6" type="ORF">FJU11_16755</name>
</gene>
<feature type="domain" description="Solute-binding protein family 3/N-terminal" evidence="5">
    <location>
        <begin position="67"/>
        <end position="288"/>
    </location>
</feature>
<feature type="signal peptide" evidence="4">
    <location>
        <begin position="1"/>
        <end position="26"/>
    </location>
</feature>
<evidence type="ECO:0000256" key="3">
    <source>
        <dbReference type="ARBA" id="ARBA00022729"/>
    </source>
</evidence>
<dbReference type="SMART" id="SM00062">
    <property type="entry name" value="PBPb"/>
    <property type="match status" value="1"/>
</dbReference>
<dbReference type="CDD" id="cd13690">
    <property type="entry name" value="PBP2_GluB"/>
    <property type="match status" value="1"/>
</dbReference>
<name>A0A506TXS4_9HYPH</name>
<evidence type="ECO:0000259" key="5">
    <source>
        <dbReference type="SMART" id="SM00062"/>
    </source>
</evidence>
<proteinExistence type="inferred from homology"/>
<dbReference type="InterPro" id="IPR001638">
    <property type="entry name" value="Solute-binding_3/MltF_N"/>
</dbReference>
<protein>
    <submittedName>
        <fullName evidence="6">Glutamate ABC transporter substrate-binding protein</fullName>
    </submittedName>
</protein>
<dbReference type="Pfam" id="PF00497">
    <property type="entry name" value="SBP_bac_3"/>
    <property type="match status" value="1"/>
</dbReference>
<evidence type="ECO:0000256" key="1">
    <source>
        <dbReference type="ARBA" id="ARBA00010333"/>
    </source>
</evidence>
<dbReference type="PANTHER" id="PTHR30085">
    <property type="entry name" value="AMINO ACID ABC TRANSPORTER PERMEASE"/>
    <property type="match status" value="1"/>
</dbReference>
<keyword evidence="7" id="KW-1185">Reference proteome</keyword>
<dbReference type="EMBL" id="VHLH01000040">
    <property type="protein sequence ID" value="TPW25988.1"/>
    <property type="molecule type" value="Genomic_DNA"/>
</dbReference>